<comment type="similarity">
    <text evidence="1">Belongs to the peptidase C56 family.</text>
</comment>
<reference evidence="3 4" key="1">
    <citation type="submission" date="2015-12" db="EMBL/GenBank/DDBJ databases">
        <authorList>
            <person name="Shamseldin A."/>
            <person name="Moawad H."/>
            <person name="Abd El-Rahim W.M."/>
            <person name="Sadowsky M.J."/>
        </authorList>
    </citation>
    <scope>NUCLEOTIDE SEQUENCE [LARGE SCALE GENOMIC DNA]</scope>
    <source>
        <strain evidence="3 4">SM2</strain>
    </source>
</reference>
<protein>
    <submittedName>
        <fullName evidence="3">Glutamine amidotransferase</fullName>
    </submittedName>
</protein>
<dbReference type="PANTHER" id="PTHR42733">
    <property type="entry name" value="DJ-1 PROTEIN"/>
    <property type="match status" value="1"/>
</dbReference>
<proteinExistence type="inferred from homology"/>
<dbReference type="Proteomes" id="UP000074119">
    <property type="component" value="Chromosome"/>
</dbReference>
<dbReference type="KEGG" id="zal:AZF00_16370"/>
<dbReference type="InterPro" id="IPR006286">
    <property type="entry name" value="C56_PfpI-like"/>
</dbReference>
<dbReference type="STRING" id="1470434.AZF00_16370"/>
<dbReference type="CDD" id="cd03134">
    <property type="entry name" value="GATase1_PfpI_like"/>
    <property type="match status" value="1"/>
</dbReference>
<keyword evidence="3" id="KW-0808">Transferase</keyword>
<accession>A0A127M979</accession>
<dbReference type="EMBL" id="CP014544">
    <property type="protein sequence ID" value="AMO69779.1"/>
    <property type="molecule type" value="Genomic_DNA"/>
</dbReference>
<dbReference type="GO" id="GO:0016740">
    <property type="term" value="F:transferase activity"/>
    <property type="evidence" value="ECO:0007669"/>
    <property type="project" value="UniProtKB-KW"/>
</dbReference>
<sequence length="188" mass="20211">MSERNYLAGKKVAILAADGFEQSELQVPKNALLAVGATVDIVSLQEGTIRGWRKGDWGDEVDVDKLVSEVAADDYNALVLPGGVMNPDTLRESNDALAFVKGFFGENEVKPVAAICHGAWMLAEADVLKDRTVTSYSSIKTDLINAGANWIDKSVVVDHGLVTSRVPGDLVEFSQKLVEEIAEGRHAA</sequence>
<dbReference type="Pfam" id="PF01965">
    <property type="entry name" value="DJ-1_PfpI"/>
    <property type="match status" value="1"/>
</dbReference>
<evidence type="ECO:0000313" key="3">
    <source>
        <dbReference type="EMBL" id="AMO69779.1"/>
    </source>
</evidence>
<dbReference type="InterPro" id="IPR002818">
    <property type="entry name" value="DJ-1/PfpI"/>
</dbReference>
<dbReference type="PROSITE" id="PS51276">
    <property type="entry name" value="PEPTIDASE_C56_PFPI"/>
    <property type="match status" value="1"/>
</dbReference>
<organism evidence="3 4">
    <name type="scientific">Zhongshania aliphaticivorans</name>
    <dbReference type="NCBI Taxonomy" id="1470434"/>
    <lineage>
        <taxon>Bacteria</taxon>
        <taxon>Pseudomonadati</taxon>
        <taxon>Pseudomonadota</taxon>
        <taxon>Gammaproteobacteria</taxon>
        <taxon>Cellvibrionales</taxon>
        <taxon>Spongiibacteraceae</taxon>
        <taxon>Zhongshania</taxon>
    </lineage>
</organism>
<feature type="domain" description="DJ-1/PfpI" evidence="2">
    <location>
        <begin position="10"/>
        <end position="180"/>
    </location>
</feature>
<gene>
    <name evidence="3" type="ORF">AZF00_16370</name>
</gene>
<keyword evidence="3" id="KW-0315">Glutamine amidotransferase</keyword>
<dbReference type="PANTHER" id="PTHR42733:SF12">
    <property type="entry name" value="PROTEINASE"/>
    <property type="match status" value="1"/>
</dbReference>
<dbReference type="NCBIfam" id="TIGR01382">
    <property type="entry name" value="PfpI"/>
    <property type="match status" value="1"/>
</dbReference>
<name>A0A127M979_9GAMM</name>
<evidence type="ECO:0000313" key="4">
    <source>
        <dbReference type="Proteomes" id="UP000074119"/>
    </source>
</evidence>
<dbReference type="Gene3D" id="3.40.50.880">
    <property type="match status" value="1"/>
</dbReference>
<dbReference type="RefSeq" id="WP_008252243.1">
    <property type="nucleotide sequence ID" value="NZ_CP014544.1"/>
</dbReference>
<evidence type="ECO:0000259" key="2">
    <source>
        <dbReference type="Pfam" id="PF01965"/>
    </source>
</evidence>
<dbReference type="InterPro" id="IPR029062">
    <property type="entry name" value="Class_I_gatase-like"/>
</dbReference>
<dbReference type="SUPFAM" id="SSF52317">
    <property type="entry name" value="Class I glutamine amidotransferase-like"/>
    <property type="match status" value="1"/>
</dbReference>
<dbReference type="AlphaFoldDB" id="A0A127M979"/>
<evidence type="ECO:0000256" key="1">
    <source>
        <dbReference type="ARBA" id="ARBA00008542"/>
    </source>
</evidence>